<feature type="transmembrane region" description="Helical" evidence="6">
    <location>
        <begin position="113"/>
        <end position="139"/>
    </location>
</feature>
<feature type="transmembrane region" description="Helical" evidence="6">
    <location>
        <begin position="187"/>
        <end position="205"/>
    </location>
</feature>
<evidence type="ECO:0000256" key="3">
    <source>
        <dbReference type="ARBA" id="ARBA00022692"/>
    </source>
</evidence>
<dbReference type="Proteomes" id="UP000295565">
    <property type="component" value="Unassembled WGS sequence"/>
</dbReference>
<dbReference type="GO" id="GO:0015171">
    <property type="term" value="F:amino acid transmembrane transporter activity"/>
    <property type="evidence" value="ECO:0007669"/>
    <property type="project" value="TreeGrafter"/>
</dbReference>
<feature type="transmembrane region" description="Helical" evidence="6">
    <location>
        <begin position="40"/>
        <end position="65"/>
    </location>
</feature>
<gene>
    <name evidence="7" type="ORF">EV690_1953</name>
</gene>
<feature type="transmembrane region" description="Helical" evidence="6">
    <location>
        <begin position="71"/>
        <end position="92"/>
    </location>
</feature>
<evidence type="ECO:0000256" key="4">
    <source>
        <dbReference type="ARBA" id="ARBA00022989"/>
    </source>
</evidence>
<organism evidence="7 8">
    <name type="scientific">Celerinatantimonas diazotrophica</name>
    <dbReference type="NCBI Taxonomy" id="412034"/>
    <lineage>
        <taxon>Bacteria</taxon>
        <taxon>Pseudomonadati</taxon>
        <taxon>Pseudomonadota</taxon>
        <taxon>Gammaproteobacteria</taxon>
        <taxon>Celerinatantimonadaceae</taxon>
        <taxon>Celerinatantimonas</taxon>
    </lineage>
</organism>
<dbReference type="GO" id="GO:0005886">
    <property type="term" value="C:plasma membrane"/>
    <property type="evidence" value="ECO:0007669"/>
    <property type="project" value="UniProtKB-SubCell"/>
</dbReference>
<accession>A0A4R1JLE3</accession>
<dbReference type="InterPro" id="IPR001123">
    <property type="entry name" value="LeuE-type"/>
</dbReference>
<dbReference type="PANTHER" id="PTHR30086">
    <property type="entry name" value="ARGININE EXPORTER PROTEIN ARGO"/>
    <property type="match status" value="1"/>
</dbReference>
<sequence>MSLHTFVLFMLASLSLNLIPGPDVIYIVSNMLKGSRKSAIKAACGLGCGYMVHTLAACIGLSALIVSSALAFTMIKWLGAAYLLWLGIKSLIAMYQGQSRLDLAGTDKAVGNVFYQGIVVSVLNPKVALFFLSFLPQFISAESTHISAQLLVLGVAFSVLATLVNLLYAFVGSAVLNGTKAVKINRVMQGISGVLLVGLAGKIVMSKS</sequence>
<dbReference type="EMBL" id="SMGD01000013">
    <property type="protein sequence ID" value="TCK51872.1"/>
    <property type="molecule type" value="Genomic_DNA"/>
</dbReference>
<dbReference type="PIRSF" id="PIRSF006324">
    <property type="entry name" value="LeuE"/>
    <property type="match status" value="1"/>
</dbReference>
<dbReference type="AlphaFoldDB" id="A0A4R1JLE3"/>
<dbReference type="RefSeq" id="WP_131912786.1">
    <property type="nucleotide sequence ID" value="NZ_OU594967.1"/>
</dbReference>
<feature type="transmembrane region" description="Helical" evidence="6">
    <location>
        <begin position="151"/>
        <end position="175"/>
    </location>
</feature>
<keyword evidence="5 6" id="KW-0472">Membrane</keyword>
<reference evidence="7 8" key="1">
    <citation type="submission" date="2019-03" db="EMBL/GenBank/DDBJ databases">
        <title>Genomic Encyclopedia of Type Strains, Phase IV (KMG-IV): sequencing the most valuable type-strain genomes for metagenomic binning, comparative biology and taxonomic classification.</title>
        <authorList>
            <person name="Goeker M."/>
        </authorList>
    </citation>
    <scope>NUCLEOTIDE SEQUENCE [LARGE SCALE GENOMIC DNA]</scope>
    <source>
        <strain evidence="7 8">DSM 18577</strain>
    </source>
</reference>
<keyword evidence="4 6" id="KW-1133">Transmembrane helix</keyword>
<dbReference type="Pfam" id="PF01810">
    <property type="entry name" value="LysE"/>
    <property type="match status" value="1"/>
</dbReference>
<evidence type="ECO:0000256" key="1">
    <source>
        <dbReference type="ARBA" id="ARBA00004651"/>
    </source>
</evidence>
<evidence type="ECO:0000256" key="2">
    <source>
        <dbReference type="ARBA" id="ARBA00022475"/>
    </source>
</evidence>
<comment type="caution">
    <text evidence="7">The sequence shown here is derived from an EMBL/GenBank/DDBJ whole genome shotgun (WGS) entry which is preliminary data.</text>
</comment>
<dbReference type="PANTHER" id="PTHR30086:SF20">
    <property type="entry name" value="ARGININE EXPORTER PROTEIN ARGO-RELATED"/>
    <property type="match status" value="1"/>
</dbReference>
<protein>
    <submittedName>
        <fullName evidence="7">Threonine/homoserine/homoserine lactone efflux protein</fullName>
    </submittedName>
</protein>
<keyword evidence="2" id="KW-1003">Cell membrane</keyword>
<dbReference type="OrthoDB" id="9804822at2"/>
<feature type="transmembrane region" description="Helical" evidence="6">
    <location>
        <begin position="6"/>
        <end position="28"/>
    </location>
</feature>
<evidence type="ECO:0000256" key="6">
    <source>
        <dbReference type="SAM" id="Phobius"/>
    </source>
</evidence>
<evidence type="ECO:0000313" key="7">
    <source>
        <dbReference type="EMBL" id="TCK51872.1"/>
    </source>
</evidence>
<keyword evidence="3 6" id="KW-0812">Transmembrane</keyword>
<name>A0A4R1JLE3_9GAMM</name>
<proteinExistence type="predicted"/>
<keyword evidence="8" id="KW-1185">Reference proteome</keyword>
<comment type="subcellular location">
    <subcellularLocation>
        <location evidence="1">Cell membrane</location>
        <topology evidence="1">Multi-pass membrane protein</topology>
    </subcellularLocation>
</comment>
<evidence type="ECO:0000256" key="5">
    <source>
        <dbReference type="ARBA" id="ARBA00023136"/>
    </source>
</evidence>
<evidence type="ECO:0000313" key="8">
    <source>
        <dbReference type="Proteomes" id="UP000295565"/>
    </source>
</evidence>